<dbReference type="CDD" id="cd14702">
    <property type="entry name" value="bZIP_plant_GBF1"/>
    <property type="match status" value="1"/>
</dbReference>
<sequence>MSYFGPAANPPSIFQGNFNLPAVEVSRFLIEFPNYEEVIITPNSSCISNNSTSDEAEEHQFISSSILDERKQRRMISNRESARRSRMRKQRHLDELWSQVLRLRTENHNLIEKLNEASETHDRVLQENVRLKEEAAQLHTKLMDLQLTTNSDSYSIFTHLHSSNHSLTPSQDLLH</sequence>
<dbReference type="Gene3D" id="1.20.5.170">
    <property type="match status" value="1"/>
</dbReference>
<keyword evidence="4" id="KW-0804">Transcription</keyword>
<dbReference type="GO" id="GO:0005634">
    <property type="term" value="C:nucleus"/>
    <property type="evidence" value="ECO:0007669"/>
    <property type="project" value="UniProtKB-SubCell"/>
</dbReference>
<feature type="coiled-coil region" evidence="6">
    <location>
        <begin position="100"/>
        <end position="148"/>
    </location>
</feature>
<dbReference type="InterPro" id="IPR046347">
    <property type="entry name" value="bZIP_sf"/>
</dbReference>
<evidence type="ECO:0000256" key="6">
    <source>
        <dbReference type="SAM" id="Coils"/>
    </source>
</evidence>
<evidence type="ECO:0000256" key="2">
    <source>
        <dbReference type="ARBA" id="ARBA00023015"/>
    </source>
</evidence>
<evidence type="ECO:0000256" key="1">
    <source>
        <dbReference type="ARBA" id="ARBA00004123"/>
    </source>
</evidence>
<proteinExistence type="predicted"/>
<dbReference type="InterPro" id="IPR044521">
    <property type="entry name" value="AtbZIP8/43"/>
</dbReference>
<comment type="subcellular location">
    <subcellularLocation>
        <location evidence="1">Nucleus</location>
    </subcellularLocation>
</comment>
<evidence type="ECO:0000256" key="4">
    <source>
        <dbReference type="ARBA" id="ARBA00023163"/>
    </source>
</evidence>
<gene>
    <name evidence="8" type="ORF">C2S53_008752</name>
</gene>
<dbReference type="GO" id="GO:0003677">
    <property type="term" value="F:DNA binding"/>
    <property type="evidence" value="ECO:0007669"/>
    <property type="project" value="UniProtKB-KW"/>
</dbReference>
<dbReference type="Proteomes" id="UP001190926">
    <property type="component" value="Unassembled WGS sequence"/>
</dbReference>
<evidence type="ECO:0000313" key="9">
    <source>
        <dbReference type="Proteomes" id="UP001190926"/>
    </source>
</evidence>
<dbReference type="SUPFAM" id="SSF57959">
    <property type="entry name" value="Leucine zipper domain"/>
    <property type="match status" value="1"/>
</dbReference>
<dbReference type="PROSITE" id="PS50217">
    <property type="entry name" value="BZIP"/>
    <property type="match status" value="1"/>
</dbReference>
<dbReference type="PANTHER" id="PTHR46324:SF26">
    <property type="entry name" value="OS02G0728001 PROTEIN"/>
    <property type="match status" value="1"/>
</dbReference>
<keyword evidence="2" id="KW-0805">Transcription regulation</keyword>
<dbReference type="InterPro" id="IPR004827">
    <property type="entry name" value="bZIP"/>
</dbReference>
<dbReference type="SMART" id="SM00338">
    <property type="entry name" value="BRLZ"/>
    <property type="match status" value="1"/>
</dbReference>
<name>A0AAD4PA72_PERFH</name>
<dbReference type="AlphaFoldDB" id="A0AAD4PA72"/>
<dbReference type="PROSITE" id="PS00036">
    <property type="entry name" value="BZIP_BASIC"/>
    <property type="match status" value="1"/>
</dbReference>
<evidence type="ECO:0000313" key="8">
    <source>
        <dbReference type="EMBL" id="KAH6831670.1"/>
    </source>
</evidence>
<reference evidence="8 9" key="1">
    <citation type="journal article" date="2021" name="Nat. Commun.">
        <title>Incipient diploidization of the medicinal plant Perilla within 10,000 years.</title>
        <authorList>
            <person name="Zhang Y."/>
            <person name="Shen Q."/>
            <person name="Leng L."/>
            <person name="Zhang D."/>
            <person name="Chen S."/>
            <person name="Shi Y."/>
            <person name="Ning Z."/>
            <person name="Chen S."/>
        </authorList>
    </citation>
    <scope>NUCLEOTIDE SEQUENCE [LARGE SCALE GENOMIC DNA]</scope>
    <source>
        <strain evidence="9">cv. PC099</strain>
    </source>
</reference>
<dbReference type="GO" id="GO:0003700">
    <property type="term" value="F:DNA-binding transcription factor activity"/>
    <property type="evidence" value="ECO:0007669"/>
    <property type="project" value="InterPro"/>
</dbReference>
<keyword evidence="9" id="KW-1185">Reference proteome</keyword>
<dbReference type="EMBL" id="SDAM02000085">
    <property type="protein sequence ID" value="KAH6831670.1"/>
    <property type="molecule type" value="Genomic_DNA"/>
</dbReference>
<keyword evidence="6" id="KW-0175">Coiled coil</keyword>
<evidence type="ECO:0000256" key="3">
    <source>
        <dbReference type="ARBA" id="ARBA00023125"/>
    </source>
</evidence>
<comment type="caution">
    <text evidence="8">The sequence shown here is derived from an EMBL/GenBank/DDBJ whole genome shotgun (WGS) entry which is preliminary data.</text>
</comment>
<evidence type="ECO:0000259" key="7">
    <source>
        <dbReference type="PROSITE" id="PS50217"/>
    </source>
</evidence>
<accession>A0AAD4PA72</accession>
<evidence type="ECO:0000256" key="5">
    <source>
        <dbReference type="ARBA" id="ARBA00023242"/>
    </source>
</evidence>
<feature type="domain" description="BZIP" evidence="7">
    <location>
        <begin position="68"/>
        <end position="131"/>
    </location>
</feature>
<dbReference type="InterPro" id="IPR045314">
    <property type="entry name" value="bZIP_plant_GBF1"/>
</dbReference>
<dbReference type="Pfam" id="PF00170">
    <property type="entry name" value="bZIP_1"/>
    <property type="match status" value="1"/>
</dbReference>
<dbReference type="GO" id="GO:0046983">
    <property type="term" value="F:protein dimerization activity"/>
    <property type="evidence" value="ECO:0007669"/>
    <property type="project" value="UniProtKB-ARBA"/>
</dbReference>
<dbReference type="FunFam" id="1.20.5.170:FF:000020">
    <property type="entry name" value="BZIP transcription factor"/>
    <property type="match status" value="1"/>
</dbReference>
<dbReference type="PANTHER" id="PTHR46324">
    <property type="entry name" value="BASIC LEUCINE ZIPPER 43-RELATED"/>
    <property type="match status" value="1"/>
</dbReference>
<keyword evidence="5" id="KW-0539">Nucleus</keyword>
<organism evidence="8 9">
    <name type="scientific">Perilla frutescens var. hirtella</name>
    <name type="common">Perilla citriodora</name>
    <name type="synonym">Perilla setoyensis</name>
    <dbReference type="NCBI Taxonomy" id="608512"/>
    <lineage>
        <taxon>Eukaryota</taxon>
        <taxon>Viridiplantae</taxon>
        <taxon>Streptophyta</taxon>
        <taxon>Embryophyta</taxon>
        <taxon>Tracheophyta</taxon>
        <taxon>Spermatophyta</taxon>
        <taxon>Magnoliopsida</taxon>
        <taxon>eudicotyledons</taxon>
        <taxon>Gunneridae</taxon>
        <taxon>Pentapetalae</taxon>
        <taxon>asterids</taxon>
        <taxon>lamiids</taxon>
        <taxon>Lamiales</taxon>
        <taxon>Lamiaceae</taxon>
        <taxon>Nepetoideae</taxon>
        <taxon>Elsholtzieae</taxon>
        <taxon>Perilla</taxon>
    </lineage>
</organism>
<protein>
    <submittedName>
        <fullName evidence="8">Basic leucine-zipper 42</fullName>
    </submittedName>
</protein>
<keyword evidence="3" id="KW-0238">DNA-binding</keyword>